<dbReference type="KEGG" id="vg:5179473"/>
<sequence>MTSNWYPGCNEKNFKVVEVQKYCLGIIAKHLNVETLLEKFPTYAEMVDDCSDSYKTMVLLFAKCCYDRTAGQLIKDCFKCQEVLCYLVLKQLRDDRPDNIYQVAHFIFSVSPMQHNVHELCNPLSGIILNLDAELNISHSALCLLYYCLCTGIVCPTRYTRLVREMNRKNPASNAWTTPIYLSHYMKVYLSYDRMELLGKAITYLVKPIHTYLKSTSFTLRNTMFAIRHIRRNNGESFVRSSCPTCPDCWLTCDLSLKDLLKGVYELSSVRIPYHSFLSRCTVKQNRNLITRSTLMLNKPDRLNY</sequence>
<evidence type="ECO:0000313" key="1">
    <source>
        <dbReference type="EMBL" id="ABG25634.1"/>
    </source>
</evidence>
<proteinExistence type="predicted"/>
<dbReference type="RefSeq" id="YP_656567.1">
    <property type="nucleotide sequence ID" value="NC_008210.1"/>
</dbReference>
<protein>
    <submittedName>
        <fullName evidence="1">ORF59</fullName>
    </submittedName>
</protein>
<evidence type="ECO:0000313" key="2">
    <source>
        <dbReference type="Proteomes" id="UP000120576"/>
    </source>
</evidence>
<keyword evidence="2" id="KW-1185">Reference proteome</keyword>
<organism evidence="1 2">
    <name type="scientific">Ranid herpesvirus 2</name>
    <dbReference type="NCBI Taxonomy" id="389214"/>
    <lineage>
        <taxon>Viruses</taxon>
        <taxon>Duplodnaviria</taxon>
        <taxon>Heunggongvirae</taxon>
        <taxon>Peploviricota</taxon>
        <taxon>Herviviricetes</taxon>
        <taxon>Herpesvirales</taxon>
        <taxon>Alloherpesviridae</taxon>
        <taxon>Batravirus</taxon>
        <taxon>Batravirus ranidallo2</taxon>
    </lineage>
</organism>
<name>Q14W47_9VIRU</name>
<reference evidence="1 2" key="1">
    <citation type="journal article" date="2006" name="J. Gen. Virol.">
        <title>Genome sequences of two frog herpesviruses.</title>
        <authorList>
            <person name="Davison A.J."/>
            <person name="Cunningham C."/>
            <person name="Sauerbier W."/>
            <person name="McKinnell R.G."/>
        </authorList>
    </citation>
    <scope>NUCLEOTIDE SEQUENCE [LARGE SCALE GENOMIC DNA]</scope>
    <source>
        <strain evidence="1">ATCC VR-568</strain>
    </source>
</reference>
<accession>Q14W47</accession>
<dbReference type="Proteomes" id="UP000120576">
    <property type="component" value="Genome"/>
</dbReference>
<dbReference type="GeneID" id="5179473"/>
<dbReference type="EMBL" id="DQ665652">
    <property type="protein sequence ID" value="ABG25634.1"/>
    <property type="molecule type" value="Genomic_DNA"/>
</dbReference>